<evidence type="ECO:0000259" key="3">
    <source>
        <dbReference type="Pfam" id="PF13401"/>
    </source>
</evidence>
<dbReference type="SUPFAM" id="SSF52540">
    <property type="entry name" value="P-loop containing nucleoside triphosphate hydrolases"/>
    <property type="match status" value="1"/>
</dbReference>
<evidence type="ECO:0000256" key="2">
    <source>
        <dbReference type="SAM" id="Phobius"/>
    </source>
</evidence>
<evidence type="ECO:0000313" key="5">
    <source>
        <dbReference type="Proteomes" id="UP001432062"/>
    </source>
</evidence>
<keyword evidence="2" id="KW-0812">Transmembrane</keyword>
<feature type="region of interest" description="Disordered" evidence="1">
    <location>
        <begin position="100"/>
        <end position="119"/>
    </location>
</feature>
<keyword evidence="2" id="KW-1133">Transmembrane helix</keyword>
<dbReference type="InterPro" id="IPR049945">
    <property type="entry name" value="AAA_22"/>
</dbReference>
<protein>
    <submittedName>
        <fullName evidence="4">AAA family ATPase</fullName>
    </submittedName>
</protein>
<feature type="region of interest" description="Disordered" evidence="1">
    <location>
        <begin position="136"/>
        <end position="256"/>
    </location>
</feature>
<dbReference type="EMBL" id="CP109441">
    <property type="protein sequence ID" value="WUV49060.1"/>
    <property type="molecule type" value="Genomic_DNA"/>
</dbReference>
<feature type="transmembrane region" description="Helical" evidence="2">
    <location>
        <begin position="272"/>
        <end position="292"/>
    </location>
</feature>
<evidence type="ECO:0000313" key="4">
    <source>
        <dbReference type="EMBL" id="WUV49060.1"/>
    </source>
</evidence>
<reference evidence="4" key="1">
    <citation type="submission" date="2022-10" db="EMBL/GenBank/DDBJ databases">
        <title>The complete genomes of actinobacterial strains from the NBC collection.</title>
        <authorList>
            <person name="Joergensen T.S."/>
            <person name="Alvarez Arevalo M."/>
            <person name="Sterndorff E.B."/>
            <person name="Faurdal D."/>
            <person name="Vuksanovic O."/>
            <person name="Mourched A.-S."/>
            <person name="Charusanti P."/>
            <person name="Shaw S."/>
            <person name="Blin K."/>
            <person name="Weber T."/>
        </authorList>
    </citation>
    <scope>NUCLEOTIDE SEQUENCE</scope>
    <source>
        <strain evidence="4">NBC_01482</strain>
    </source>
</reference>
<keyword evidence="2" id="KW-0472">Membrane</keyword>
<organism evidence="4 5">
    <name type="scientific">Nocardia vinacea</name>
    <dbReference type="NCBI Taxonomy" id="96468"/>
    <lineage>
        <taxon>Bacteria</taxon>
        <taxon>Bacillati</taxon>
        <taxon>Actinomycetota</taxon>
        <taxon>Actinomycetes</taxon>
        <taxon>Mycobacteriales</taxon>
        <taxon>Nocardiaceae</taxon>
        <taxon>Nocardia</taxon>
    </lineage>
</organism>
<dbReference type="Gene3D" id="3.40.50.300">
    <property type="entry name" value="P-loop containing nucleotide triphosphate hydrolases"/>
    <property type="match status" value="1"/>
</dbReference>
<dbReference type="Proteomes" id="UP001432062">
    <property type="component" value="Chromosome"/>
</dbReference>
<dbReference type="Pfam" id="PF13401">
    <property type="entry name" value="AAA_22"/>
    <property type="match status" value="1"/>
</dbReference>
<name>A0ABZ1Z3Q8_9NOCA</name>
<feature type="compositionally biased region" description="Basic residues" evidence="1">
    <location>
        <begin position="165"/>
        <end position="174"/>
    </location>
</feature>
<dbReference type="InterPro" id="IPR027417">
    <property type="entry name" value="P-loop_NTPase"/>
</dbReference>
<sequence length="346" mass="36275">MKRGRRGREFDTLGARLAEPGLTTLVGVAGSGKSRLAAELARAAANSGRPVAFVELAPLARAEDMLPAVLAVLETNGLTEDIPIDPDDPLPGIVAALGTSETASAQRDRAASTNSARTGDNAQQVLLILDNAEHIAAPPSPTKRRPVWPGSNSPTFSSPRANSTRQRHCSRSTTRRLPAASRHSRPARSKSCCGTLEATLTASWSSAPGPPTGPVVSAGSATSTDSKNRALPREMRVKSRCDGRTGLWSSPKGPTREKARTMTVNRIRPARIAAIAALTVAGFVGGIAPAVAGPFGTGSAQAQPGNLGPFEYEHQCLARGNEGIRTGEWQDFDCVGSYGAWYVVPR</sequence>
<keyword evidence="5" id="KW-1185">Reference proteome</keyword>
<feature type="domain" description="ORC1/DEAH AAA+ ATPase" evidence="3">
    <location>
        <begin position="20"/>
        <end position="135"/>
    </location>
</feature>
<gene>
    <name evidence="4" type="ORF">OG563_13190</name>
</gene>
<feature type="compositionally biased region" description="Basic and acidic residues" evidence="1">
    <location>
        <begin position="226"/>
        <end position="243"/>
    </location>
</feature>
<feature type="compositionally biased region" description="Polar residues" evidence="1">
    <location>
        <begin position="150"/>
        <end position="164"/>
    </location>
</feature>
<accession>A0ABZ1Z3Q8</accession>
<evidence type="ECO:0000256" key="1">
    <source>
        <dbReference type="SAM" id="MobiDB-lite"/>
    </source>
</evidence>
<proteinExistence type="predicted"/>